<protein>
    <recommendedName>
        <fullName evidence="2 6">Cell division topological specificity factor</fullName>
    </recommendedName>
</protein>
<dbReference type="RefSeq" id="WP_135280971.1">
    <property type="nucleotide sequence ID" value="NZ_SRIO01000003.1"/>
</dbReference>
<keyword evidence="4 6" id="KW-0131">Cell cycle</keyword>
<evidence type="ECO:0000313" key="7">
    <source>
        <dbReference type="EMBL" id="TFZ83554.1"/>
    </source>
</evidence>
<sequence length="83" mass="9641">MGILSFFRSSNKSSASVAKERLQIVVAHQRRESQRPDYFLNLQRDLLEVVRRYVTVNDDAVKVEVDHQGDCDILELNIILPER</sequence>
<evidence type="ECO:0000256" key="3">
    <source>
        <dbReference type="ARBA" id="ARBA00022618"/>
    </source>
</evidence>
<dbReference type="EMBL" id="SRIO01000003">
    <property type="protein sequence ID" value="TFZ83554.1"/>
    <property type="molecule type" value="Genomic_DNA"/>
</dbReference>
<dbReference type="NCBIfam" id="NF001422">
    <property type="entry name" value="PRK00296.1"/>
    <property type="match status" value="1"/>
</dbReference>
<comment type="function">
    <text evidence="5 6">Prevents the cell division inhibition by proteins MinC and MinD at internal division sites while permitting inhibition at polar sites. This ensures cell division at the proper site by restricting the formation of a division septum at the midpoint of the long axis of the cell.</text>
</comment>
<dbReference type="Gene3D" id="3.30.1070.10">
    <property type="entry name" value="Cell division topological specificity factor MinE"/>
    <property type="match status" value="1"/>
</dbReference>
<comment type="similarity">
    <text evidence="1 6">Belongs to the MinE family.</text>
</comment>
<reference evidence="7 8" key="1">
    <citation type="journal article" date="2019" name="ISME J.">
        <title>Candidatus Macondimonas diazotrophica, a novel gammaproteobacterial genus dominating crude-oil-contaminated coastal sediments.</title>
        <authorList>
            <person name="Karthikeyan S."/>
            <person name="Konstantinidis K."/>
        </authorList>
    </citation>
    <scope>NUCLEOTIDE SEQUENCE [LARGE SCALE GENOMIC DNA]</scope>
    <source>
        <strain evidence="7 8">KTK01</strain>
    </source>
</reference>
<dbReference type="NCBIfam" id="TIGR01215">
    <property type="entry name" value="minE"/>
    <property type="match status" value="1"/>
</dbReference>
<dbReference type="InterPro" id="IPR036707">
    <property type="entry name" value="MinE_sf"/>
</dbReference>
<evidence type="ECO:0000256" key="4">
    <source>
        <dbReference type="ARBA" id="ARBA00023306"/>
    </source>
</evidence>
<name>A0A4Z0FCP7_9GAMM</name>
<evidence type="ECO:0000256" key="6">
    <source>
        <dbReference type="HAMAP-Rule" id="MF_00262"/>
    </source>
</evidence>
<proteinExistence type="inferred from homology"/>
<dbReference type="GO" id="GO:0051301">
    <property type="term" value="P:cell division"/>
    <property type="evidence" value="ECO:0007669"/>
    <property type="project" value="UniProtKB-KW"/>
</dbReference>
<dbReference type="AlphaFoldDB" id="A0A4Z0FCP7"/>
<keyword evidence="3 6" id="KW-0132">Cell division</keyword>
<comment type="caution">
    <text evidence="7">The sequence shown here is derived from an EMBL/GenBank/DDBJ whole genome shotgun (WGS) entry which is preliminary data.</text>
</comment>
<dbReference type="SUPFAM" id="SSF55229">
    <property type="entry name" value="Cell division protein MinE topological specificity domain"/>
    <property type="match status" value="1"/>
</dbReference>
<dbReference type="FunFam" id="3.30.1070.10:FF:000001">
    <property type="entry name" value="Cell division topological specificity factor"/>
    <property type="match status" value="1"/>
</dbReference>
<dbReference type="InterPro" id="IPR005527">
    <property type="entry name" value="MinE"/>
</dbReference>
<evidence type="ECO:0000313" key="8">
    <source>
        <dbReference type="Proteomes" id="UP000297890"/>
    </source>
</evidence>
<dbReference type="HAMAP" id="MF_00262">
    <property type="entry name" value="MinE"/>
    <property type="match status" value="1"/>
</dbReference>
<dbReference type="Pfam" id="PF03776">
    <property type="entry name" value="MinE"/>
    <property type="match status" value="1"/>
</dbReference>
<accession>A0A4Z0FCP7</accession>
<gene>
    <name evidence="6 7" type="primary">minE</name>
    <name evidence="7" type="ORF">E4680_03390</name>
</gene>
<organism evidence="7 8">
    <name type="scientific">Candidatus Macondimonas diazotrophica</name>
    <dbReference type="NCBI Taxonomy" id="2305248"/>
    <lineage>
        <taxon>Bacteria</taxon>
        <taxon>Pseudomonadati</taxon>
        <taxon>Pseudomonadota</taxon>
        <taxon>Gammaproteobacteria</taxon>
        <taxon>Chromatiales</taxon>
        <taxon>Ectothiorhodospiraceae</taxon>
        <taxon>Candidatus Macondimonas</taxon>
    </lineage>
</organism>
<dbReference type="GO" id="GO:0032955">
    <property type="term" value="P:regulation of division septum assembly"/>
    <property type="evidence" value="ECO:0007669"/>
    <property type="project" value="InterPro"/>
</dbReference>
<dbReference type="Proteomes" id="UP000297890">
    <property type="component" value="Unassembled WGS sequence"/>
</dbReference>
<evidence type="ECO:0000256" key="2">
    <source>
        <dbReference type="ARBA" id="ARBA00020112"/>
    </source>
</evidence>
<evidence type="ECO:0000256" key="5">
    <source>
        <dbReference type="ARBA" id="ARBA00025265"/>
    </source>
</evidence>
<dbReference type="GO" id="GO:0042802">
    <property type="term" value="F:identical protein binding"/>
    <property type="evidence" value="ECO:0007669"/>
    <property type="project" value="UniProtKB-ARBA"/>
</dbReference>
<evidence type="ECO:0000256" key="1">
    <source>
        <dbReference type="ARBA" id="ARBA00008168"/>
    </source>
</evidence>
<dbReference type="OrthoDB" id="9802655at2"/>
<keyword evidence="8" id="KW-1185">Reference proteome</keyword>